<dbReference type="InterPro" id="IPR013783">
    <property type="entry name" value="Ig-like_fold"/>
</dbReference>
<dbReference type="SMART" id="SM00409">
    <property type="entry name" value="IG"/>
    <property type="match status" value="1"/>
</dbReference>
<dbReference type="InterPro" id="IPR050199">
    <property type="entry name" value="IgHV"/>
</dbReference>
<protein>
    <recommendedName>
        <fullName evidence="12">Ig-like domain-containing protein</fullName>
    </recommendedName>
</protein>
<keyword evidence="4" id="KW-0964">Secreted</keyword>
<keyword evidence="7" id="KW-1064">Adaptive immunity</keyword>
<dbReference type="OMA" id="DYSISWI"/>
<reference evidence="13" key="1">
    <citation type="submission" date="2025-08" db="UniProtKB">
        <authorList>
            <consortium name="Ensembl"/>
        </authorList>
    </citation>
    <scope>IDENTIFICATION</scope>
</reference>
<organism evidence="13 14">
    <name type="scientific">Chelonoidis abingdonii</name>
    <name type="common">Abingdon island giant tortoise</name>
    <name type="synonym">Testudo abingdonii</name>
    <dbReference type="NCBI Taxonomy" id="106734"/>
    <lineage>
        <taxon>Eukaryota</taxon>
        <taxon>Metazoa</taxon>
        <taxon>Chordata</taxon>
        <taxon>Craniata</taxon>
        <taxon>Vertebrata</taxon>
        <taxon>Euteleostomi</taxon>
        <taxon>Archelosauria</taxon>
        <taxon>Testudinata</taxon>
        <taxon>Testudines</taxon>
        <taxon>Cryptodira</taxon>
        <taxon>Durocryptodira</taxon>
        <taxon>Testudinoidea</taxon>
        <taxon>Testudinidae</taxon>
        <taxon>Chelonoidis</taxon>
    </lineage>
</organism>
<dbReference type="Ensembl" id="ENSCABT00000013724.1">
    <property type="protein sequence ID" value="ENSCABP00000012519.1"/>
    <property type="gene ID" value="ENSCABG00000009379.1"/>
</dbReference>
<dbReference type="PANTHER" id="PTHR23266">
    <property type="entry name" value="IMMUNOGLOBULIN HEAVY CHAIN"/>
    <property type="match status" value="1"/>
</dbReference>
<keyword evidence="9" id="KW-1015">Disulfide bond</keyword>
<evidence type="ECO:0000256" key="4">
    <source>
        <dbReference type="ARBA" id="ARBA00022525"/>
    </source>
</evidence>
<dbReference type="InterPro" id="IPR013106">
    <property type="entry name" value="Ig_V-set"/>
</dbReference>
<keyword evidence="11" id="KW-1280">Immunoglobulin</keyword>
<keyword evidence="8" id="KW-0472">Membrane</keyword>
<evidence type="ECO:0000256" key="8">
    <source>
        <dbReference type="ARBA" id="ARBA00023136"/>
    </source>
</evidence>
<evidence type="ECO:0000259" key="12">
    <source>
        <dbReference type="PROSITE" id="PS50835"/>
    </source>
</evidence>
<dbReference type="InterPro" id="IPR003599">
    <property type="entry name" value="Ig_sub"/>
</dbReference>
<dbReference type="GeneTree" id="ENSGT00950000183013"/>
<dbReference type="Pfam" id="PF07686">
    <property type="entry name" value="V-set"/>
    <property type="match status" value="1"/>
</dbReference>
<keyword evidence="10" id="KW-0393">Immunoglobulin domain</keyword>
<dbReference type="PROSITE" id="PS50835">
    <property type="entry name" value="IG_LIKE"/>
    <property type="match status" value="1"/>
</dbReference>
<evidence type="ECO:0000256" key="10">
    <source>
        <dbReference type="ARBA" id="ARBA00023319"/>
    </source>
</evidence>
<keyword evidence="14" id="KW-1185">Reference proteome</keyword>
<evidence type="ECO:0000256" key="11">
    <source>
        <dbReference type="ARBA" id="ARBA00043265"/>
    </source>
</evidence>
<dbReference type="GO" id="GO:0019814">
    <property type="term" value="C:immunoglobulin complex"/>
    <property type="evidence" value="ECO:0007669"/>
    <property type="project" value="UniProtKB-KW"/>
</dbReference>
<evidence type="ECO:0000313" key="14">
    <source>
        <dbReference type="Proteomes" id="UP000694404"/>
    </source>
</evidence>
<dbReference type="GO" id="GO:0005886">
    <property type="term" value="C:plasma membrane"/>
    <property type="evidence" value="ECO:0007669"/>
    <property type="project" value="UniProtKB-SubCell"/>
</dbReference>
<feature type="domain" description="Ig-like" evidence="12">
    <location>
        <begin position="36"/>
        <end position="117"/>
    </location>
</feature>
<sequence length="134" mass="15181">VGWRRQKILKHFSCLSTGVWSEIQFVQSGAEIKKPGESVKLTCKASGYTFTDYSMSWVRQAPGKGLEWVATIRTDNFNTFYPEALKGRTTVSVDTSISTTYLQMNSLKSEDTAVYYCARHTVRKNTFMAIHIPP</sequence>
<dbReference type="GO" id="GO:0002250">
    <property type="term" value="P:adaptive immune response"/>
    <property type="evidence" value="ECO:0007669"/>
    <property type="project" value="UniProtKB-KW"/>
</dbReference>
<dbReference type="InterPro" id="IPR007110">
    <property type="entry name" value="Ig-like_dom"/>
</dbReference>
<evidence type="ECO:0000256" key="2">
    <source>
        <dbReference type="ARBA" id="ARBA00004613"/>
    </source>
</evidence>
<comment type="subcellular location">
    <subcellularLocation>
        <location evidence="1">Cell membrane</location>
    </subcellularLocation>
    <subcellularLocation>
        <location evidence="2">Secreted</location>
    </subcellularLocation>
</comment>
<dbReference type="InterPro" id="IPR036179">
    <property type="entry name" value="Ig-like_dom_sf"/>
</dbReference>
<evidence type="ECO:0000256" key="9">
    <source>
        <dbReference type="ARBA" id="ARBA00023157"/>
    </source>
</evidence>
<proteinExistence type="predicted"/>
<dbReference type="Gene3D" id="2.60.40.10">
    <property type="entry name" value="Immunoglobulins"/>
    <property type="match status" value="1"/>
</dbReference>
<keyword evidence="5" id="KW-0732">Signal</keyword>
<dbReference type="Proteomes" id="UP000694404">
    <property type="component" value="Unplaced"/>
</dbReference>
<dbReference type="SUPFAM" id="SSF48726">
    <property type="entry name" value="Immunoglobulin"/>
    <property type="match status" value="1"/>
</dbReference>
<evidence type="ECO:0000313" key="13">
    <source>
        <dbReference type="Ensembl" id="ENSCABP00000012519.1"/>
    </source>
</evidence>
<dbReference type="GO" id="GO:0005576">
    <property type="term" value="C:extracellular region"/>
    <property type="evidence" value="ECO:0007669"/>
    <property type="project" value="UniProtKB-SubCell"/>
</dbReference>
<reference evidence="13" key="2">
    <citation type="submission" date="2025-09" db="UniProtKB">
        <authorList>
            <consortium name="Ensembl"/>
        </authorList>
    </citation>
    <scope>IDENTIFICATION</scope>
</reference>
<accession>A0A8C0GS32</accession>
<dbReference type="FunFam" id="2.60.40.10:FF:001072">
    <property type="entry name" value="Immunoglobulin heavy variable V1-24"/>
    <property type="match status" value="1"/>
</dbReference>
<name>A0A8C0GS32_CHEAB</name>
<evidence type="ECO:0000256" key="5">
    <source>
        <dbReference type="ARBA" id="ARBA00022729"/>
    </source>
</evidence>
<keyword evidence="6" id="KW-0391">Immunity</keyword>
<evidence type="ECO:0000256" key="3">
    <source>
        <dbReference type="ARBA" id="ARBA00022475"/>
    </source>
</evidence>
<keyword evidence="3" id="KW-1003">Cell membrane</keyword>
<evidence type="ECO:0000256" key="7">
    <source>
        <dbReference type="ARBA" id="ARBA00023130"/>
    </source>
</evidence>
<dbReference type="SMART" id="SM00406">
    <property type="entry name" value="IGv"/>
    <property type="match status" value="1"/>
</dbReference>
<evidence type="ECO:0000256" key="1">
    <source>
        <dbReference type="ARBA" id="ARBA00004236"/>
    </source>
</evidence>
<evidence type="ECO:0000256" key="6">
    <source>
        <dbReference type="ARBA" id="ARBA00022859"/>
    </source>
</evidence>
<dbReference type="AlphaFoldDB" id="A0A8C0GS32"/>